<feature type="domain" description="PNPLA" evidence="5">
    <location>
        <begin position="145"/>
        <end position="331"/>
    </location>
</feature>
<dbReference type="InterPro" id="IPR002641">
    <property type="entry name" value="PNPLA_dom"/>
</dbReference>
<dbReference type="PROSITE" id="PS51635">
    <property type="entry name" value="PNPLA"/>
    <property type="match status" value="1"/>
</dbReference>
<evidence type="ECO:0000313" key="7">
    <source>
        <dbReference type="Proteomes" id="UP000244248"/>
    </source>
</evidence>
<dbReference type="Gene3D" id="3.40.1090.10">
    <property type="entry name" value="Cytosolic phospholipase A2 catalytic domain"/>
    <property type="match status" value="2"/>
</dbReference>
<dbReference type="Pfam" id="PF11815">
    <property type="entry name" value="DUF3336"/>
    <property type="match status" value="1"/>
</dbReference>
<evidence type="ECO:0000256" key="2">
    <source>
        <dbReference type="ARBA" id="ARBA00022963"/>
    </source>
</evidence>
<evidence type="ECO:0000313" key="6">
    <source>
        <dbReference type="EMBL" id="PTU31035.1"/>
    </source>
</evidence>
<protein>
    <submittedName>
        <fullName evidence="6">DUF3336 domain-containing protein</fullName>
    </submittedName>
</protein>
<dbReference type="GO" id="GO:0004806">
    <property type="term" value="F:triacylglycerol lipase activity"/>
    <property type="evidence" value="ECO:0007669"/>
    <property type="project" value="InterPro"/>
</dbReference>
<keyword evidence="2 4" id="KW-0442">Lipid degradation</keyword>
<comment type="caution">
    <text evidence="4">Lacks conserved residue(s) required for the propagation of feature annotation.</text>
</comment>
<keyword evidence="1 4" id="KW-0378">Hydrolase</keyword>
<proteinExistence type="predicted"/>
<evidence type="ECO:0000256" key="4">
    <source>
        <dbReference type="PROSITE-ProRule" id="PRU01161"/>
    </source>
</evidence>
<reference evidence="6 7" key="1">
    <citation type="submission" date="2018-04" db="EMBL/GenBank/DDBJ databases">
        <title>Novel species isolated from glacier.</title>
        <authorList>
            <person name="Liu Q."/>
            <person name="Xin Y.-H."/>
        </authorList>
    </citation>
    <scope>NUCLEOTIDE SEQUENCE [LARGE SCALE GENOMIC DNA]</scope>
    <source>
        <strain evidence="6 7">GT1R17</strain>
    </source>
</reference>
<feature type="short sequence motif" description="GXSXG" evidence="4">
    <location>
        <begin position="176"/>
        <end position="180"/>
    </location>
</feature>
<dbReference type="PANTHER" id="PTHR14226">
    <property type="entry name" value="NEUROPATHY TARGET ESTERASE/SWISS CHEESE D.MELANOGASTER"/>
    <property type="match status" value="1"/>
</dbReference>
<dbReference type="EMBL" id="QANS01000004">
    <property type="protein sequence ID" value="PTU31035.1"/>
    <property type="molecule type" value="Genomic_DNA"/>
</dbReference>
<name>A0A2T5MEM5_9GAMM</name>
<dbReference type="Pfam" id="PF01734">
    <property type="entry name" value="Patatin"/>
    <property type="match status" value="1"/>
</dbReference>
<dbReference type="InterPro" id="IPR050301">
    <property type="entry name" value="NTE"/>
</dbReference>
<keyword evidence="7" id="KW-1185">Reference proteome</keyword>
<comment type="caution">
    <text evidence="6">The sequence shown here is derived from an EMBL/GenBank/DDBJ whole genome shotgun (WGS) entry which is preliminary data.</text>
</comment>
<dbReference type="OrthoDB" id="7055653at2"/>
<accession>A0A2T5MEM5</accession>
<dbReference type="InterPro" id="IPR016035">
    <property type="entry name" value="Acyl_Trfase/lysoPLipase"/>
</dbReference>
<evidence type="ECO:0000256" key="3">
    <source>
        <dbReference type="ARBA" id="ARBA00023098"/>
    </source>
</evidence>
<dbReference type="RefSeq" id="WP_107940619.1">
    <property type="nucleotide sequence ID" value="NZ_QANS01000004.1"/>
</dbReference>
<evidence type="ECO:0000259" key="5">
    <source>
        <dbReference type="PROSITE" id="PS51635"/>
    </source>
</evidence>
<evidence type="ECO:0000256" key="1">
    <source>
        <dbReference type="ARBA" id="ARBA00022801"/>
    </source>
</evidence>
<dbReference type="AlphaFoldDB" id="A0A2T5MEM5"/>
<dbReference type="InterPro" id="IPR021771">
    <property type="entry name" value="Triacylglycerol_lipase_N"/>
</dbReference>
<dbReference type="Proteomes" id="UP000244248">
    <property type="component" value="Unassembled WGS sequence"/>
</dbReference>
<organism evidence="6 7">
    <name type="scientific">Stenotrophobium rhamnosiphilum</name>
    <dbReference type="NCBI Taxonomy" id="2029166"/>
    <lineage>
        <taxon>Bacteria</taxon>
        <taxon>Pseudomonadati</taxon>
        <taxon>Pseudomonadota</taxon>
        <taxon>Gammaproteobacteria</taxon>
        <taxon>Nevskiales</taxon>
        <taxon>Nevskiaceae</taxon>
        <taxon>Stenotrophobium</taxon>
    </lineage>
</organism>
<dbReference type="SUPFAM" id="SSF52151">
    <property type="entry name" value="FabD/lysophospholipase-like"/>
    <property type="match status" value="1"/>
</dbReference>
<sequence length="499" mass="57347">MDRISRECLAQMRNATDYQSWREAAEFMDRHRGLEEWKQNETSDDYDWRLIRSRLRQIRQCRDEGDIPKLIYHLRQGLHWNLGNIGNPALYTRTNVGTKHLINEYVHEVSAVLEELSHLDRSTFPHADKLRFFHEVALSFGRSALMLSGGATLGLFHVGVVKALYREGILPTVLTGSSAGSIVAATVGTRNDHELEELLDPKNAYYHFWRVLPFAQMIRRRAIMDQDQLRRAIAENVKDMTFEQAYKHSGRIINITVSPAGVNQPPRLLNYLTFPYLYTHEAVMASCAVPILFPPVMLMTRDEKDGRVPYMPLLKWNDGSLKSDLPTLRIRRLHNVNHFIVSQTNPHVLPFVSKREPGSKGLANSARDYATSTVRQQAKSIINFVRASIPLGDFNKPLDTAASILDQDYRGNINIFPDVSLWRYANIAKNPDLEAVQRFMLEGERAAWPRIEMIRTQTMISQTLDRCVDRLEREHESEKVVGLPNKPGLRVVRQRDNKV</sequence>
<keyword evidence="3 4" id="KW-0443">Lipid metabolism</keyword>
<dbReference type="CDD" id="cd07206">
    <property type="entry name" value="Pat_TGL3-4-5_SDP1"/>
    <property type="match status" value="1"/>
</dbReference>
<dbReference type="GO" id="GO:0016042">
    <property type="term" value="P:lipid catabolic process"/>
    <property type="evidence" value="ECO:0007669"/>
    <property type="project" value="UniProtKB-UniRule"/>
</dbReference>
<feature type="active site" description="Nucleophile" evidence="4">
    <location>
        <position position="178"/>
    </location>
</feature>
<gene>
    <name evidence="6" type="ORF">CJD38_12105</name>
</gene>
<feature type="active site" description="Proton acceptor" evidence="4">
    <location>
        <position position="318"/>
    </location>
</feature>
<dbReference type="PANTHER" id="PTHR14226:SF10">
    <property type="entry name" value="TRIACYLGLYCEROL LIPASE 4-RELATED"/>
    <property type="match status" value="1"/>
</dbReference>